<evidence type="ECO:0000313" key="2">
    <source>
        <dbReference type="EMBL" id="GAI27682.1"/>
    </source>
</evidence>
<dbReference type="EMBL" id="BARV01017819">
    <property type="protein sequence ID" value="GAI27682.1"/>
    <property type="molecule type" value="Genomic_DNA"/>
</dbReference>
<dbReference type="InterPro" id="IPR025359">
    <property type="entry name" value="SduA_C"/>
</dbReference>
<dbReference type="AlphaFoldDB" id="X1M7T7"/>
<protein>
    <recommendedName>
        <fullName evidence="1">Shedu protein SduA C-terminal domain-containing protein</fullName>
    </recommendedName>
</protein>
<feature type="non-terminal residue" evidence="2">
    <location>
        <position position="129"/>
    </location>
</feature>
<comment type="caution">
    <text evidence="2">The sequence shown here is derived from an EMBL/GenBank/DDBJ whole genome shotgun (WGS) entry which is preliminary data.</text>
</comment>
<dbReference type="Pfam" id="PF14082">
    <property type="entry name" value="SduA_C"/>
    <property type="match status" value="1"/>
</dbReference>
<reference evidence="2" key="1">
    <citation type="journal article" date="2014" name="Front. Microbiol.">
        <title>High frequency of phylogenetically diverse reductive dehalogenase-homologous genes in deep subseafloor sedimentary metagenomes.</title>
        <authorList>
            <person name="Kawai M."/>
            <person name="Futagami T."/>
            <person name="Toyoda A."/>
            <person name="Takaki Y."/>
            <person name="Nishi S."/>
            <person name="Hori S."/>
            <person name="Arai W."/>
            <person name="Tsubouchi T."/>
            <person name="Morono Y."/>
            <person name="Uchiyama I."/>
            <person name="Ito T."/>
            <person name="Fujiyama A."/>
            <person name="Inagaki F."/>
            <person name="Takami H."/>
        </authorList>
    </citation>
    <scope>NUCLEOTIDE SEQUENCE</scope>
    <source>
        <strain evidence="2">Expedition CK06-06</strain>
    </source>
</reference>
<accession>X1M7T7</accession>
<sequence>MKDFINPHFSPATCSTEIEAFKTLLSTKNNLEERRDILPFFKERIHLSTYIGTYVPDIRNFDRIAYEYELWGDFSVDLVVGDSQKSHYLFVEFESGNKDSMFKKKYGKQTLEWSPALERGFSQVIDWFW</sequence>
<organism evidence="2">
    <name type="scientific">marine sediment metagenome</name>
    <dbReference type="NCBI Taxonomy" id="412755"/>
    <lineage>
        <taxon>unclassified sequences</taxon>
        <taxon>metagenomes</taxon>
        <taxon>ecological metagenomes</taxon>
    </lineage>
</organism>
<name>X1M7T7_9ZZZZ</name>
<evidence type="ECO:0000259" key="1">
    <source>
        <dbReference type="Pfam" id="PF14082"/>
    </source>
</evidence>
<gene>
    <name evidence="2" type="ORF">S06H3_30281</name>
</gene>
<proteinExistence type="predicted"/>
<feature type="domain" description="Shedu protein SduA C-terminal" evidence="1">
    <location>
        <begin position="33"/>
        <end position="129"/>
    </location>
</feature>